<dbReference type="OrthoDB" id="10588409at2759"/>
<name>A0A4Z2FJL0_9TELE</name>
<comment type="caution">
    <text evidence="1">The sequence shown here is derived from an EMBL/GenBank/DDBJ whole genome shotgun (WGS) entry which is preliminary data.</text>
</comment>
<protein>
    <submittedName>
        <fullName evidence="1">Uncharacterized protein</fullName>
    </submittedName>
</protein>
<accession>A0A4Z2FJL0</accession>
<dbReference type="Proteomes" id="UP000314294">
    <property type="component" value="Unassembled WGS sequence"/>
</dbReference>
<keyword evidence="2" id="KW-1185">Reference proteome</keyword>
<organism evidence="1 2">
    <name type="scientific">Liparis tanakae</name>
    <name type="common">Tanaka's snailfish</name>
    <dbReference type="NCBI Taxonomy" id="230148"/>
    <lineage>
        <taxon>Eukaryota</taxon>
        <taxon>Metazoa</taxon>
        <taxon>Chordata</taxon>
        <taxon>Craniata</taxon>
        <taxon>Vertebrata</taxon>
        <taxon>Euteleostomi</taxon>
        <taxon>Actinopterygii</taxon>
        <taxon>Neopterygii</taxon>
        <taxon>Teleostei</taxon>
        <taxon>Neoteleostei</taxon>
        <taxon>Acanthomorphata</taxon>
        <taxon>Eupercaria</taxon>
        <taxon>Perciformes</taxon>
        <taxon>Cottioidei</taxon>
        <taxon>Cottales</taxon>
        <taxon>Liparidae</taxon>
        <taxon>Liparis</taxon>
    </lineage>
</organism>
<evidence type="ECO:0000313" key="2">
    <source>
        <dbReference type="Proteomes" id="UP000314294"/>
    </source>
</evidence>
<sequence>MPTCPTELVQDEVGLLKVEDDVQLTHLHGQTHVNGVSRSSEDPSPVTFNPSCVTYAAKVFIQQLYEAVDDFQGDELVVLLFYCATEVQAGVPTILRSLHSRKLHIFGFRASTICMSSLTIFFLSRSAVAVYHFCSRSFPCRLKSSMKRICTGTRPEERERTEAIRASQTCLRVEDE</sequence>
<dbReference type="EMBL" id="SRLO01001112">
    <property type="protein sequence ID" value="TNN41386.1"/>
    <property type="molecule type" value="Genomic_DNA"/>
</dbReference>
<gene>
    <name evidence="1" type="ORF">EYF80_048444</name>
</gene>
<dbReference type="AlphaFoldDB" id="A0A4Z2FJL0"/>
<proteinExistence type="predicted"/>
<reference evidence="1 2" key="1">
    <citation type="submission" date="2019-03" db="EMBL/GenBank/DDBJ databases">
        <title>First draft genome of Liparis tanakae, snailfish: a comprehensive survey of snailfish specific genes.</title>
        <authorList>
            <person name="Kim W."/>
            <person name="Song I."/>
            <person name="Jeong J.-H."/>
            <person name="Kim D."/>
            <person name="Kim S."/>
            <person name="Ryu S."/>
            <person name="Song J.Y."/>
            <person name="Lee S.K."/>
        </authorList>
    </citation>
    <scope>NUCLEOTIDE SEQUENCE [LARGE SCALE GENOMIC DNA]</scope>
    <source>
        <tissue evidence="1">Muscle</tissue>
    </source>
</reference>
<evidence type="ECO:0000313" key="1">
    <source>
        <dbReference type="EMBL" id="TNN41386.1"/>
    </source>
</evidence>